<dbReference type="InterPro" id="IPR027417">
    <property type="entry name" value="P-loop_NTPase"/>
</dbReference>
<dbReference type="SUPFAM" id="SSF52540">
    <property type="entry name" value="P-loop containing nucleoside triphosphate hydrolases"/>
    <property type="match status" value="1"/>
</dbReference>
<evidence type="ECO:0000313" key="2">
    <source>
        <dbReference type="EMBL" id="TGJ80532.1"/>
    </source>
</evidence>
<dbReference type="Gene3D" id="3.40.50.300">
    <property type="entry name" value="P-loop containing nucleotide triphosphate hydrolases"/>
    <property type="match status" value="1"/>
</dbReference>
<protein>
    <recommendedName>
        <fullName evidence="4">G domain-containing protein</fullName>
    </recommendedName>
</protein>
<dbReference type="EMBL" id="SKBN01000216">
    <property type="protein sequence ID" value="TGJ80532.1"/>
    <property type="molecule type" value="Genomic_DNA"/>
</dbReference>
<comment type="caution">
    <text evidence="2">The sequence shown here is derived from an EMBL/GenBank/DDBJ whole genome shotgun (WGS) entry which is preliminary data.</text>
</comment>
<dbReference type="Proteomes" id="UP000297716">
    <property type="component" value="Unassembled WGS sequence"/>
</dbReference>
<proteinExistence type="predicted"/>
<feature type="coiled-coil region" evidence="1">
    <location>
        <begin position="166"/>
        <end position="226"/>
    </location>
</feature>
<dbReference type="OrthoDB" id="8954335at2759"/>
<accession>A0A4Z0YVU6</accession>
<evidence type="ECO:0000313" key="3">
    <source>
        <dbReference type="Proteomes" id="UP000297716"/>
    </source>
</evidence>
<dbReference type="AlphaFoldDB" id="A0A4Z0YVU6"/>
<organism evidence="2 3">
    <name type="scientific">Xylaria hypoxylon</name>
    <dbReference type="NCBI Taxonomy" id="37992"/>
    <lineage>
        <taxon>Eukaryota</taxon>
        <taxon>Fungi</taxon>
        <taxon>Dikarya</taxon>
        <taxon>Ascomycota</taxon>
        <taxon>Pezizomycotina</taxon>
        <taxon>Sordariomycetes</taxon>
        <taxon>Xylariomycetidae</taxon>
        <taxon>Xylariales</taxon>
        <taxon>Xylariaceae</taxon>
        <taxon>Xylaria</taxon>
    </lineage>
</organism>
<reference evidence="2 3" key="1">
    <citation type="submission" date="2019-03" db="EMBL/GenBank/DDBJ databases">
        <title>Draft genome sequence of Xylaria hypoxylon DSM 108379, a ubiquitous saprotrophic-parasitic fungi on hardwood.</title>
        <authorList>
            <person name="Buettner E."/>
            <person name="Leonhardt S."/>
            <person name="Gebauer A.M."/>
            <person name="Liers C."/>
            <person name="Hofrichter M."/>
            <person name="Kellner H."/>
        </authorList>
    </citation>
    <scope>NUCLEOTIDE SEQUENCE [LARGE SCALE GENOMIC DNA]</scope>
    <source>
        <strain evidence="2 3">DSM 108379</strain>
    </source>
</reference>
<dbReference type="STRING" id="37992.A0A4Z0YVU6"/>
<name>A0A4Z0YVU6_9PEZI</name>
<gene>
    <name evidence="2" type="ORF">E0Z10_g8239</name>
</gene>
<keyword evidence="1" id="KW-0175">Coiled coil</keyword>
<evidence type="ECO:0008006" key="4">
    <source>
        <dbReference type="Google" id="ProtNLM"/>
    </source>
</evidence>
<evidence type="ECO:0000256" key="1">
    <source>
        <dbReference type="SAM" id="Coils"/>
    </source>
</evidence>
<keyword evidence="3" id="KW-1185">Reference proteome</keyword>
<sequence length="452" mass="52434">MIDTPGFDDTNRSDTEVLKDIATWLTKSYANNIQLNGILYLHRITDTRMGKSAKKNLFLFKKLCGPNALRNVLLVSTMWENVSMMIGNDHEQELVQTEEFWGAMLQQGAQLKRHKNNRDSAMQLLSHFADKKRTTMAIQNEMVNDQKMLHKTTAGQELDSELITQREHFQKDLDETKKMFRQAKEQQDLESANQLRQHEKNMTEKIERIQREREEWKVNMQRMHESSAERVKWLERKLEDQTQIHLLSMEKIEQLERKIKEQEVIHEKKSRTLLDELEDQEGMHQGVVRNYGIVSTRNGIRPQRMNVSLAGAKYAFVGPVQTFIDVPELSPGSSVRAAHLASYIALETIKSREESIAYVRRLWLGFGGAYVIERSDGSRGWNLQGYYGGLDDHLKYRIRGDKAMKDLAMNIENPSCYAIVMNDNSGSYETGGLFTDWAWNTYMEANFKSGRE</sequence>